<protein>
    <submittedName>
        <fullName evidence="8">Predicted arabinose efflux permease, MFS family</fullName>
    </submittedName>
</protein>
<dbReference type="PANTHER" id="PTHR23506">
    <property type="entry name" value="GH10249P"/>
    <property type="match status" value="1"/>
</dbReference>
<dbReference type="AlphaFoldDB" id="A0A1M6NKI9"/>
<dbReference type="CDD" id="cd17325">
    <property type="entry name" value="MFS_MdtG_SLC18_like"/>
    <property type="match status" value="1"/>
</dbReference>
<feature type="transmembrane region" description="Helical" evidence="6">
    <location>
        <begin position="332"/>
        <end position="354"/>
    </location>
</feature>
<feature type="transmembrane region" description="Helical" evidence="6">
    <location>
        <begin position="242"/>
        <end position="261"/>
    </location>
</feature>
<reference evidence="9" key="1">
    <citation type="submission" date="2016-11" db="EMBL/GenBank/DDBJ databases">
        <authorList>
            <person name="Varghese N."/>
            <person name="Submissions S."/>
        </authorList>
    </citation>
    <scope>NUCLEOTIDE SEQUENCE [LARGE SCALE GENOMIC DNA]</scope>
    <source>
        <strain evidence="9">DSM 16219</strain>
    </source>
</reference>
<evidence type="ECO:0000256" key="3">
    <source>
        <dbReference type="ARBA" id="ARBA00022692"/>
    </source>
</evidence>
<keyword evidence="2" id="KW-0813">Transport</keyword>
<keyword evidence="4 6" id="KW-1133">Transmembrane helix</keyword>
<feature type="transmembrane region" description="Helical" evidence="6">
    <location>
        <begin position="74"/>
        <end position="92"/>
    </location>
</feature>
<dbReference type="OrthoDB" id="5412090at2"/>
<dbReference type="STRING" id="1121393.SAMN02745216_02614"/>
<dbReference type="GO" id="GO:0016020">
    <property type="term" value="C:membrane"/>
    <property type="evidence" value="ECO:0007669"/>
    <property type="project" value="UniProtKB-SubCell"/>
</dbReference>
<evidence type="ECO:0000313" key="9">
    <source>
        <dbReference type="Proteomes" id="UP000183994"/>
    </source>
</evidence>
<dbReference type="InterPro" id="IPR001958">
    <property type="entry name" value="Tet-R_TetA/multi-R_MdtG-like"/>
</dbReference>
<feature type="transmembrane region" description="Helical" evidence="6">
    <location>
        <begin position="98"/>
        <end position="119"/>
    </location>
</feature>
<dbReference type="EMBL" id="FQZU01000015">
    <property type="protein sequence ID" value="SHJ96203.1"/>
    <property type="molecule type" value="Genomic_DNA"/>
</dbReference>
<dbReference type="GO" id="GO:0022857">
    <property type="term" value="F:transmembrane transporter activity"/>
    <property type="evidence" value="ECO:0007669"/>
    <property type="project" value="InterPro"/>
</dbReference>
<feature type="transmembrane region" description="Helical" evidence="6">
    <location>
        <begin position="131"/>
        <end position="151"/>
    </location>
</feature>
<keyword evidence="9" id="KW-1185">Reference proteome</keyword>
<dbReference type="Pfam" id="PF07690">
    <property type="entry name" value="MFS_1"/>
    <property type="match status" value="1"/>
</dbReference>
<dbReference type="Gene3D" id="1.20.1250.20">
    <property type="entry name" value="MFS general substrate transporter like domains"/>
    <property type="match status" value="2"/>
</dbReference>
<feature type="transmembrane region" description="Helical" evidence="6">
    <location>
        <begin position="273"/>
        <end position="289"/>
    </location>
</feature>
<evidence type="ECO:0000256" key="5">
    <source>
        <dbReference type="ARBA" id="ARBA00023136"/>
    </source>
</evidence>
<dbReference type="Proteomes" id="UP000183994">
    <property type="component" value="Unassembled WGS sequence"/>
</dbReference>
<accession>A0A1M6NKI9</accession>
<sequence>MARSSSGILVLLSVSVGVSMIGLGIIWPLIPVYAVELGAGGFMVGLIIASFNLSKAAFGPFMGRFSDTLGRKKFITAGLIAYTCMSVMYVLAGSAEVLIAVRVFHGMASVMVVPIAMALAADIAPKHELGLYMGTLNMAVMLGLGAGPVLGGALRDHFGMNSAFYAMGLLALVTCILVIIVIPSDAETRSFKENHTRSSVGQIIRHRIALGIIFMRFLAASGQGAVYTFLPLLGLKMDMSSSQVGIVLSTNVFLIAFLQRFSGRLSDRFNPKYLVIYGTFLAGFAVLGMPMVKGFWLVLALNIVMGAANGLALPGGLVITAQLGRTMGMASLMSITDAAWSLGMIVSPILSGIILDVYGLPYVFLMGSALILTGGAAVSLFLRTYDPAMEY</sequence>
<dbReference type="InterPro" id="IPR036259">
    <property type="entry name" value="MFS_trans_sf"/>
</dbReference>
<dbReference type="InterPro" id="IPR050930">
    <property type="entry name" value="MFS_Vesicular_Transporter"/>
</dbReference>
<gene>
    <name evidence="8" type="ORF">SAMN02745216_02614</name>
</gene>
<feature type="domain" description="Major facilitator superfamily (MFS) profile" evidence="7">
    <location>
        <begin position="8"/>
        <end position="386"/>
    </location>
</feature>
<evidence type="ECO:0000256" key="1">
    <source>
        <dbReference type="ARBA" id="ARBA00004141"/>
    </source>
</evidence>
<evidence type="ECO:0000256" key="6">
    <source>
        <dbReference type="SAM" id="Phobius"/>
    </source>
</evidence>
<evidence type="ECO:0000256" key="4">
    <source>
        <dbReference type="ARBA" id="ARBA00022989"/>
    </source>
</evidence>
<dbReference type="PROSITE" id="PS50850">
    <property type="entry name" value="MFS"/>
    <property type="match status" value="1"/>
</dbReference>
<dbReference type="RefSeq" id="WP_073476488.1">
    <property type="nucleotide sequence ID" value="NZ_FQZU01000015.1"/>
</dbReference>
<organism evidence="8 9">
    <name type="scientific">Desulfatibacillum alkenivorans DSM 16219</name>
    <dbReference type="NCBI Taxonomy" id="1121393"/>
    <lineage>
        <taxon>Bacteria</taxon>
        <taxon>Pseudomonadati</taxon>
        <taxon>Thermodesulfobacteriota</taxon>
        <taxon>Desulfobacteria</taxon>
        <taxon>Desulfobacterales</taxon>
        <taxon>Desulfatibacillaceae</taxon>
        <taxon>Desulfatibacillum</taxon>
    </lineage>
</organism>
<dbReference type="PRINTS" id="PR01035">
    <property type="entry name" value="TCRTETA"/>
</dbReference>
<evidence type="ECO:0000256" key="2">
    <source>
        <dbReference type="ARBA" id="ARBA00022448"/>
    </source>
</evidence>
<keyword evidence="3 6" id="KW-0812">Transmembrane</keyword>
<feature type="transmembrane region" description="Helical" evidence="6">
    <location>
        <begin position="33"/>
        <end position="53"/>
    </location>
</feature>
<dbReference type="SUPFAM" id="SSF103473">
    <property type="entry name" value="MFS general substrate transporter"/>
    <property type="match status" value="1"/>
</dbReference>
<feature type="transmembrane region" description="Helical" evidence="6">
    <location>
        <begin position="7"/>
        <end position="27"/>
    </location>
</feature>
<dbReference type="InterPro" id="IPR020846">
    <property type="entry name" value="MFS_dom"/>
</dbReference>
<proteinExistence type="predicted"/>
<feature type="transmembrane region" description="Helical" evidence="6">
    <location>
        <begin position="360"/>
        <end position="382"/>
    </location>
</feature>
<feature type="transmembrane region" description="Helical" evidence="6">
    <location>
        <begin position="208"/>
        <end position="230"/>
    </location>
</feature>
<feature type="transmembrane region" description="Helical" evidence="6">
    <location>
        <begin position="295"/>
        <end position="320"/>
    </location>
</feature>
<name>A0A1M6NKI9_9BACT</name>
<evidence type="ECO:0000313" key="8">
    <source>
        <dbReference type="EMBL" id="SHJ96203.1"/>
    </source>
</evidence>
<evidence type="ECO:0000259" key="7">
    <source>
        <dbReference type="PROSITE" id="PS50850"/>
    </source>
</evidence>
<keyword evidence="5 6" id="KW-0472">Membrane</keyword>
<dbReference type="PANTHER" id="PTHR23506:SF23">
    <property type="entry name" value="GH10249P"/>
    <property type="match status" value="1"/>
</dbReference>
<dbReference type="InterPro" id="IPR011701">
    <property type="entry name" value="MFS"/>
</dbReference>
<comment type="subcellular location">
    <subcellularLocation>
        <location evidence="1">Membrane</location>
        <topology evidence="1">Multi-pass membrane protein</topology>
    </subcellularLocation>
</comment>
<feature type="transmembrane region" description="Helical" evidence="6">
    <location>
        <begin position="163"/>
        <end position="182"/>
    </location>
</feature>